<dbReference type="GO" id="GO:0003677">
    <property type="term" value="F:DNA binding"/>
    <property type="evidence" value="ECO:0007669"/>
    <property type="project" value="UniProtKB-KW"/>
</dbReference>
<sequence length="145" mass="16942">MGNKEYDSIGKFVSQIYRSGNSFFSKAYAKYNIGAGQYQFLRVLYKKERLTQEDLSNILNIDKATTARALKKLEEEGYIYRNKSSVDKRANIIVLTEKALSIKEDFFEVHRQWEEKITSILTEDERELTLTLLKKIASSETLRRN</sequence>
<dbReference type="PROSITE" id="PS50995">
    <property type="entry name" value="HTH_MARR_2"/>
    <property type="match status" value="1"/>
</dbReference>
<dbReference type="Proteomes" id="UP000092714">
    <property type="component" value="Unassembled WGS sequence"/>
</dbReference>
<dbReference type="Gene3D" id="1.10.10.10">
    <property type="entry name" value="Winged helix-like DNA-binding domain superfamily/Winged helix DNA-binding domain"/>
    <property type="match status" value="1"/>
</dbReference>
<keyword evidence="1" id="KW-0805">Transcription regulation</keyword>
<evidence type="ECO:0000256" key="1">
    <source>
        <dbReference type="ARBA" id="ARBA00023015"/>
    </source>
</evidence>
<dbReference type="SMART" id="SM00347">
    <property type="entry name" value="HTH_MARR"/>
    <property type="match status" value="1"/>
</dbReference>
<dbReference type="AlphaFoldDB" id="A0A174GN49"/>
<evidence type="ECO:0000256" key="3">
    <source>
        <dbReference type="ARBA" id="ARBA00023163"/>
    </source>
</evidence>
<accession>A0A174GN49</accession>
<dbReference type="OrthoDB" id="6462103at2"/>
<organism evidence="5 6">
    <name type="scientific">Clostridium paraputrificum</name>
    <dbReference type="NCBI Taxonomy" id="29363"/>
    <lineage>
        <taxon>Bacteria</taxon>
        <taxon>Bacillati</taxon>
        <taxon>Bacillota</taxon>
        <taxon>Clostridia</taxon>
        <taxon>Eubacteriales</taxon>
        <taxon>Clostridiaceae</taxon>
        <taxon>Clostridium</taxon>
    </lineage>
</organism>
<dbReference type="RefSeq" id="WP_027098575.1">
    <property type="nucleotide sequence ID" value="NZ_CZBQ01000008.1"/>
</dbReference>
<evidence type="ECO:0000259" key="4">
    <source>
        <dbReference type="PROSITE" id="PS50995"/>
    </source>
</evidence>
<name>A0A174GN49_9CLOT</name>
<dbReference type="InterPro" id="IPR000835">
    <property type="entry name" value="HTH_MarR-typ"/>
</dbReference>
<dbReference type="eggNOG" id="COG1846">
    <property type="taxonomic scope" value="Bacteria"/>
</dbReference>
<keyword evidence="6" id="KW-1185">Reference proteome</keyword>
<evidence type="ECO:0000256" key="2">
    <source>
        <dbReference type="ARBA" id="ARBA00023125"/>
    </source>
</evidence>
<dbReference type="SUPFAM" id="SSF46785">
    <property type="entry name" value="Winged helix' DNA-binding domain"/>
    <property type="match status" value="1"/>
</dbReference>
<dbReference type="InterPro" id="IPR036390">
    <property type="entry name" value="WH_DNA-bd_sf"/>
</dbReference>
<keyword evidence="3" id="KW-0804">Transcription</keyword>
<feature type="domain" description="HTH marR-type" evidence="4">
    <location>
        <begin position="6"/>
        <end position="138"/>
    </location>
</feature>
<dbReference type="Pfam" id="PF01047">
    <property type="entry name" value="MarR"/>
    <property type="match status" value="1"/>
</dbReference>
<dbReference type="EMBL" id="MAPZ01000024">
    <property type="protein sequence ID" value="OBY10188.1"/>
    <property type="molecule type" value="Genomic_DNA"/>
</dbReference>
<gene>
    <name evidence="5" type="ORF">CP373A1_11850</name>
</gene>
<keyword evidence="2" id="KW-0238">DNA-binding</keyword>
<dbReference type="PANTHER" id="PTHR42756">
    <property type="entry name" value="TRANSCRIPTIONAL REGULATOR, MARR"/>
    <property type="match status" value="1"/>
</dbReference>
<dbReference type="InterPro" id="IPR036388">
    <property type="entry name" value="WH-like_DNA-bd_sf"/>
</dbReference>
<protein>
    <submittedName>
        <fullName evidence="5">TrmB family transcriptional regulator</fullName>
    </submittedName>
</protein>
<dbReference type="GO" id="GO:0003700">
    <property type="term" value="F:DNA-binding transcription factor activity"/>
    <property type="evidence" value="ECO:0007669"/>
    <property type="project" value="InterPro"/>
</dbReference>
<dbReference type="InterPro" id="IPR023187">
    <property type="entry name" value="Tscrpt_reg_MarR-type_CS"/>
</dbReference>
<comment type="caution">
    <text evidence="5">The sequence shown here is derived from an EMBL/GenBank/DDBJ whole genome shotgun (WGS) entry which is preliminary data.</text>
</comment>
<dbReference type="PROSITE" id="PS01117">
    <property type="entry name" value="HTH_MARR_1"/>
    <property type="match status" value="1"/>
</dbReference>
<evidence type="ECO:0000313" key="5">
    <source>
        <dbReference type="EMBL" id="OBY10188.1"/>
    </source>
</evidence>
<proteinExistence type="predicted"/>
<dbReference type="PRINTS" id="PR00598">
    <property type="entry name" value="HTHMARR"/>
</dbReference>
<dbReference type="PANTHER" id="PTHR42756:SF2">
    <property type="entry name" value="MARR FAMILY REGULATORY PROTEIN"/>
    <property type="match status" value="1"/>
</dbReference>
<evidence type="ECO:0000313" key="6">
    <source>
        <dbReference type="Proteomes" id="UP000092714"/>
    </source>
</evidence>
<reference evidence="5 6" key="1">
    <citation type="submission" date="2016-06" db="EMBL/GenBank/DDBJ databases">
        <authorList>
            <person name="Kjaerup R.B."/>
            <person name="Dalgaard T.S."/>
            <person name="Juul-Madsen H.R."/>
        </authorList>
    </citation>
    <scope>NUCLEOTIDE SEQUENCE [LARGE SCALE GENOMIC DNA]</scope>
    <source>
        <strain evidence="5 6">373-A1</strain>
    </source>
</reference>